<dbReference type="AlphaFoldDB" id="A0AAD5CXX5"/>
<evidence type="ECO:0000259" key="1">
    <source>
        <dbReference type="Pfam" id="PF13962"/>
    </source>
</evidence>
<accession>A0AAD5CXX5</accession>
<dbReference type="SUPFAM" id="SSF48403">
    <property type="entry name" value="Ankyrin repeat"/>
    <property type="match status" value="1"/>
</dbReference>
<reference evidence="2" key="1">
    <citation type="submission" date="2022-06" db="EMBL/GenBank/DDBJ databases">
        <title>Uncovering the hologenomic basis of an extraordinary plant invasion.</title>
        <authorList>
            <person name="Bieker V.C."/>
            <person name="Martin M.D."/>
            <person name="Gilbert T."/>
            <person name="Hodgins K."/>
            <person name="Battlay P."/>
            <person name="Petersen B."/>
            <person name="Wilson J."/>
        </authorList>
    </citation>
    <scope>NUCLEOTIDE SEQUENCE</scope>
    <source>
        <strain evidence="2">AA19_3_7</strain>
        <tissue evidence="2">Leaf</tissue>
    </source>
</reference>
<dbReference type="Gene3D" id="1.25.40.20">
    <property type="entry name" value="Ankyrin repeat-containing domain"/>
    <property type="match status" value="1"/>
</dbReference>
<comment type="caution">
    <text evidence="2">The sequence shown here is derived from an EMBL/GenBank/DDBJ whole genome shotgun (WGS) entry which is preliminary data.</text>
</comment>
<dbReference type="EMBL" id="JAMZMK010006357">
    <property type="protein sequence ID" value="KAI7749460.1"/>
    <property type="molecule type" value="Genomic_DNA"/>
</dbReference>
<dbReference type="InterPro" id="IPR026961">
    <property type="entry name" value="PGG_dom"/>
</dbReference>
<organism evidence="2 3">
    <name type="scientific">Ambrosia artemisiifolia</name>
    <name type="common">Common ragweed</name>
    <dbReference type="NCBI Taxonomy" id="4212"/>
    <lineage>
        <taxon>Eukaryota</taxon>
        <taxon>Viridiplantae</taxon>
        <taxon>Streptophyta</taxon>
        <taxon>Embryophyta</taxon>
        <taxon>Tracheophyta</taxon>
        <taxon>Spermatophyta</taxon>
        <taxon>Magnoliopsida</taxon>
        <taxon>eudicotyledons</taxon>
        <taxon>Gunneridae</taxon>
        <taxon>Pentapetalae</taxon>
        <taxon>asterids</taxon>
        <taxon>campanulids</taxon>
        <taxon>Asterales</taxon>
        <taxon>Asteraceae</taxon>
        <taxon>Asteroideae</taxon>
        <taxon>Heliantheae alliance</taxon>
        <taxon>Heliantheae</taxon>
        <taxon>Ambrosia</taxon>
    </lineage>
</organism>
<evidence type="ECO:0000313" key="2">
    <source>
        <dbReference type="EMBL" id="KAI7749460.1"/>
    </source>
</evidence>
<evidence type="ECO:0000313" key="3">
    <source>
        <dbReference type="Proteomes" id="UP001206925"/>
    </source>
</evidence>
<dbReference type="Proteomes" id="UP001206925">
    <property type="component" value="Unassembled WGS sequence"/>
</dbReference>
<proteinExistence type="predicted"/>
<dbReference type="InterPro" id="IPR036770">
    <property type="entry name" value="Ankyrin_rpt-contain_sf"/>
</dbReference>
<dbReference type="PANTHER" id="PTHR24177">
    <property type="entry name" value="CASKIN"/>
    <property type="match status" value="1"/>
</dbReference>
<dbReference type="GO" id="GO:0016020">
    <property type="term" value="C:membrane"/>
    <property type="evidence" value="ECO:0007669"/>
    <property type="project" value="TreeGrafter"/>
</dbReference>
<dbReference type="Pfam" id="PF13962">
    <property type="entry name" value="PGG"/>
    <property type="match status" value="1"/>
</dbReference>
<feature type="domain" description="PGG" evidence="1">
    <location>
        <begin position="151"/>
        <end position="204"/>
    </location>
</feature>
<sequence>MGTSNHLHRRQLFEAVRLDTHEVVDAILFTSPATINYKDEEGYNVIQLAIINRAEKVYNLIHHIIERKGSCTDLKDNFENNLVHLAGRLGPSFVLERTTGVALKLQRELLWREEVEKHVFPLALGNVNITKETPAMVFTREHQDLIKEGENWIKTTAESCSITAALIVTVVFAAAITIPGGSNQESSIPVFKEETAFTIFAFTKKVDYWSFDVIPLHNFYDGSLWCNLVPCLL</sequence>
<gene>
    <name evidence="2" type="ORF">M8C21_020045</name>
</gene>
<name>A0AAD5CXX5_AMBAR</name>
<keyword evidence="3" id="KW-1185">Reference proteome</keyword>
<protein>
    <recommendedName>
        <fullName evidence="1">PGG domain-containing protein</fullName>
    </recommendedName>
</protein>
<dbReference type="PANTHER" id="PTHR24177:SF475">
    <property type="entry name" value="ANKYRIN REPEAT-CONTAINING DOMAIN, PGG DOMAIN PROTEIN-RELATED"/>
    <property type="match status" value="1"/>
</dbReference>